<dbReference type="EMBL" id="BTSY01000003">
    <property type="protein sequence ID" value="GMT20208.1"/>
    <property type="molecule type" value="Genomic_DNA"/>
</dbReference>
<accession>A0AAV5VLD7</accession>
<keyword evidence="3" id="KW-1185">Reference proteome</keyword>
<keyword evidence="1" id="KW-0472">Membrane</keyword>
<evidence type="ECO:0000313" key="2">
    <source>
        <dbReference type="EMBL" id="GMT20208.1"/>
    </source>
</evidence>
<reference evidence="2" key="1">
    <citation type="submission" date="2023-10" db="EMBL/GenBank/DDBJ databases">
        <title>Genome assembly of Pristionchus species.</title>
        <authorList>
            <person name="Yoshida K."/>
            <person name="Sommer R.J."/>
        </authorList>
    </citation>
    <scope>NUCLEOTIDE SEQUENCE</scope>
    <source>
        <strain evidence="2">RS5133</strain>
    </source>
</reference>
<keyword evidence="1" id="KW-1133">Transmembrane helix</keyword>
<dbReference type="AlphaFoldDB" id="A0AAV5VLD7"/>
<evidence type="ECO:0000313" key="3">
    <source>
        <dbReference type="Proteomes" id="UP001432322"/>
    </source>
</evidence>
<name>A0AAV5VLD7_9BILA</name>
<evidence type="ECO:0000256" key="1">
    <source>
        <dbReference type="SAM" id="Phobius"/>
    </source>
</evidence>
<dbReference type="Proteomes" id="UP001432322">
    <property type="component" value="Unassembled WGS sequence"/>
</dbReference>
<feature type="transmembrane region" description="Helical" evidence="1">
    <location>
        <begin position="93"/>
        <end position="120"/>
    </location>
</feature>
<keyword evidence="1" id="KW-0812">Transmembrane</keyword>
<feature type="non-terminal residue" evidence="2">
    <location>
        <position position="126"/>
    </location>
</feature>
<protein>
    <submittedName>
        <fullName evidence="2">Uncharacterized protein</fullName>
    </submittedName>
</protein>
<sequence>FGGKRQLGFLAEVWKSIGVDAVYEQYPYGEEQSDTVCDGMLKAVQEGEVLASAGANSPSSLRAQHFRLSTPAYYTYMDFYESARAHHQDTTQLVFFTVFSIPSLLILIGLQITATVVEFLTKILKK</sequence>
<organism evidence="2 3">
    <name type="scientific">Pristionchus fissidentatus</name>
    <dbReference type="NCBI Taxonomy" id="1538716"/>
    <lineage>
        <taxon>Eukaryota</taxon>
        <taxon>Metazoa</taxon>
        <taxon>Ecdysozoa</taxon>
        <taxon>Nematoda</taxon>
        <taxon>Chromadorea</taxon>
        <taxon>Rhabditida</taxon>
        <taxon>Rhabditina</taxon>
        <taxon>Diplogasteromorpha</taxon>
        <taxon>Diplogasteroidea</taxon>
        <taxon>Neodiplogasteridae</taxon>
        <taxon>Pristionchus</taxon>
    </lineage>
</organism>
<gene>
    <name evidence="2" type="ORF">PFISCL1PPCAC_11505</name>
</gene>
<comment type="caution">
    <text evidence="2">The sequence shown here is derived from an EMBL/GenBank/DDBJ whole genome shotgun (WGS) entry which is preliminary data.</text>
</comment>
<feature type="non-terminal residue" evidence="2">
    <location>
        <position position="1"/>
    </location>
</feature>
<proteinExistence type="predicted"/>